<dbReference type="SUPFAM" id="SSF48452">
    <property type="entry name" value="TPR-like"/>
    <property type="match status" value="1"/>
</dbReference>
<dbReference type="RefSeq" id="XP_058342478.1">
    <property type="nucleotide sequence ID" value="XM_058486656.1"/>
</dbReference>
<organism evidence="1 2">
    <name type="scientific">Lichtheimia ornata</name>
    <dbReference type="NCBI Taxonomy" id="688661"/>
    <lineage>
        <taxon>Eukaryota</taxon>
        <taxon>Fungi</taxon>
        <taxon>Fungi incertae sedis</taxon>
        <taxon>Mucoromycota</taxon>
        <taxon>Mucoromycotina</taxon>
        <taxon>Mucoromycetes</taxon>
        <taxon>Mucorales</taxon>
        <taxon>Lichtheimiaceae</taxon>
        <taxon>Lichtheimia</taxon>
    </lineage>
</organism>
<dbReference type="InterPro" id="IPR011990">
    <property type="entry name" value="TPR-like_helical_dom_sf"/>
</dbReference>
<protein>
    <recommendedName>
        <fullName evidence="3">F-box domain-containing protein</fullName>
    </recommendedName>
</protein>
<evidence type="ECO:0000313" key="1">
    <source>
        <dbReference type="EMBL" id="KAJ8657565.1"/>
    </source>
</evidence>
<evidence type="ECO:0000313" key="2">
    <source>
        <dbReference type="Proteomes" id="UP001234581"/>
    </source>
</evidence>
<proteinExistence type="predicted"/>
<dbReference type="SUPFAM" id="SSF52058">
    <property type="entry name" value="L domain-like"/>
    <property type="match status" value="1"/>
</dbReference>
<accession>A0AAD7V2D9</accession>
<dbReference type="PANTHER" id="PTHR38926">
    <property type="entry name" value="F-BOX DOMAIN CONTAINING PROTEIN, EXPRESSED"/>
    <property type="match status" value="1"/>
</dbReference>
<name>A0AAD7V2D9_9FUNG</name>
<dbReference type="Proteomes" id="UP001234581">
    <property type="component" value="Unassembled WGS sequence"/>
</dbReference>
<dbReference type="PANTHER" id="PTHR38926:SF5">
    <property type="entry name" value="F-BOX AND LEUCINE-RICH REPEAT PROTEIN 6"/>
    <property type="match status" value="1"/>
</dbReference>
<reference evidence="1 2" key="1">
    <citation type="submission" date="2023-03" db="EMBL/GenBank/DDBJ databases">
        <title>Genome sequence of Lichtheimia ornata CBS 291.66.</title>
        <authorList>
            <person name="Mohabir J.T."/>
            <person name="Shea T.P."/>
            <person name="Kurbessoian T."/>
            <person name="Berby B."/>
            <person name="Fontaine J."/>
            <person name="Livny J."/>
            <person name="Gnirke A."/>
            <person name="Stajich J.E."/>
            <person name="Cuomo C.A."/>
        </authorList>
    </citation>
    <scope>NUCLEOTIDE SEQUENCE [LARGE SCALE GENOMIC DNA]</scope>
    <source>
        <strain evidence="1">CBS 291.66</strain>
    </source>
</reference>
<dbReference type="GeneID" id="83214040"/>
<gene>
    <name evidence="1" type="ORF">O0I10_006629</name>
</gene>
<dbReference type="EMBL" id="JARTCD010000030">
    <property type="protein sequence ID" value="KAJ8657565.1"/>
    <property type="molecule type" value="Genomic_DNA"/>
</dbReference>
<comment type="caution">
    <text evidence="1">The sequence shown here is derived from an EMBL/GenBank/DDBJ whole genome shotgun (WGS) entry which is preliminary data.</text>
</comment>
<dbReference type="AlphaFoldDB" id="A0AAD7V2D9"/>
<sequence>MDDSIWNYLCKQPTLKASSEKYAQLVHDSTTQLHQSLEPILSALNRRAIGLTKCANFESALHDARVMQQLSPFSALGYIREAEIYGEQGKQLEAICVCNIGLSMADTKDTHYDTLQRAKTDAEQRQNTRIDFISQLPLDIVITTLIPMFMDPSYITFSRHNTCLGVSTIWRDRIYRSVDELYFDTALDGAATPCHVIQLAHHLKVLKVVDDNPGTWLCDVLCNNKLYSLRELQIKGSSIACVDDMVSSLKSIGNTLTQLCWYPGSEIALPIHDILHNCPNLVSLDISQQSVCNFNSLPTTSWPNITTLCLADAQETVTSDTVIAISKHFPSLKTLSLQPCLDPQLTSVVLDHYPWMRCVHHNDDEEPADSITYLAEGRQCDDVGITEFSVRLCLPFDNPWTNATPILTKQQRTLECIDFDVKVGDEPEEIYNIEYDRLKKLCLIRSGWWIPRNAPMLEELEISSRTIRGNASVLDTIPPKLKRLALKLHYTRRIRQITAAVSRYLHRFSYHSHLRELVVHCHNWESMYNVIDAIHHLGQLESLEVNCTRKQRSFESHYYPIVRLAHGLPKGCPRLSRLEIIGMMAPPSTGAINALKELEHLEEFAFSIIDTYCKDDFWQALQTLEQLKRLRIYHAKAGNMDGIRRLQGQRPHLKIVVHTCSNSSDCSEDSDSSG</sequence>
<evidence type="ECO:0008006" key="3">
    <source>
        <dbReference type="Google" id="ProtNLM"/>
    </source>
</evidence>
<keyword evidence="2" id="KW-1185">Reference proteome</keyword>
<dbReference type="Gene3D" id="3.80.10.10">
    <property type="entry name" value="Ribonuclease Inhibitor"/>
    <property type="match status" value="2"/>
</dbReference>
<dbReference type="InterPro" id="IPR032675">
    <property type="entry name" value="LRR_dom_sf"/>
</dbReference>